<proteinExistence type="predicted"/>
<accession>A0A094SIJ1</accession>
<comment type="caution">
    <text evidence="1">The sequence shown here is derived from an EMBL/GenBank/DDBJ whole genome shotgun (WGS) entry which is preliminary data.</text>
</comment>
<dbReference type="AlphaFoldDB" id="A0A094SIJ1"/>
<evidence type="ECO:0000313" key="1">
    <source>
        <dbReference type="EMBL" id="KGA18238.1"/>
    </source>
</evidence>
<reference evidence="1" key="1">
    <citation type="submission" date="2014-05" db="EMBL/GenBank/DDBJ databases">
        <title>Key roles for freshwater Actinobacteria revealed by deep metagenomic sequencing.</title>
        <authorList>
            <person name="Ghai R."/>
            <person name="Mizuno C.M."/>
            <person name="Picazo A."/>
            <person name="Camacho A."/>
            <person name="Rodriguez-Valera F."/>
        </authorList>
    </citation>
    <scope>NUCLEOTIDE SEQUENCE</scope>
</reference>
<name>A0A094SIJ1_9ZZZZ</name>
<sequence length="152" mass="17451">MRIVHVTNFYGRQSNLQVNQLNNSALAHQAAGNDFIAIVPGYQLATIETGFGKIINLPSIRIPFAKGRRLILSQRLLKNILIALDPDEIEIIDQRYLDNLKKWTIKRNIRLQTEVRPIDFLQRKSKNAAEARTALDMENFFYSRAKNFSIPA</sequence>
<gene>
    <name evidence="1" type="ORF">GM50_9345</name>
</gene>
<organism evidence="1">
    <name type="scientific">freshwater metagenome</name>
    <dbReference type="NCBI Taxonomy" id="449393"/>
    <lineage>
        <taxon>unclassified sequences</taxon>
        <taxon>metagenomes</taxon>
        <taxon>ecological metagenomes</taxon>
    </lineage>
</organism>
<dbReference type="EMBL" id="JNSK01000028">
    <property type="protein sequence ID" value="KGA18238.1"/>
    <property type="molecule type" value="Genomic_DNA"/>
</dbReference>
<protein>
    <submittedName>
        <fullName evidence="1">Uncharacterized protein</fullName>
    </submittedName>
</protein>